<dbReference type="AlphaFoldDB" id="A0A9P5XTC4"/>
<sequence length="163" mass="18496">MGIFVQRSRACSCLIYMDLVADAYLVQLSLSFGMEITYRQASRIRGSLVYGFPLNESSLMRCGEKLHPIPPDLTDLEELQEARSIQAKQIFGHLIKICHEVWPDRPDIRIGLDTKGKHHLLLALLASTKRNDQIIPQGETLEKLINAMAAEGFKKKPDWFTLT</sequence>
<dbReference type="OrthoDB" id="2956349at2759"/>
<comment type="caution">
    <text evidence="1">The sequence shown here is derived from an EMBL/GenBank/DDBJ whole genome shotgun (WGS) entry which is preliminary data.</text>
</comment>
<accession>A0A9P5XTC4</accession>
<organism evidence="1 2">
    <name type="scientific">Collybia nuda</name>
    <dbReference type="NCBI Taxonomy" id="64659"/>
    <lineage>
        <taxon>Eukaryota</taxon>
        <taxon>Fungi</taxon>
        <taxon>Dikarya</taxon>
        <taxon>Basidiomycota</taxon>
        <taxon>Agaricomycotina</taxon>
        <taxon>Agaricomycetes</taxon>
        <taxon>Agaricomycetidae</taxon>
        <taxon>Agaricales</taxon>
        <taxon>Tricholomatineae</taxon>
        <taxon>Clitocybaceae</taxon>
        <taxon>Collybia</taxon>
    </lineage>
</organism>
<reference evidence="1" key="1">
    <citation type="submission" date="2020-11" db="EMBL/GenBank/DDBJ databases">
        <authorList>
            <consortium name="DOE Joint Genome Institute"/>
            <person name="Ahrendt S."/>
            <person name="Riley R."/>
            <person name="Andreopoulos W."/>
            <person name="Labutti K."/>
            <person name="Pangilinan J."/>
            <person name="Ruiz-Duenas F.J."/>
            <person name="Barrasa J.M."/>
            <person name="Sanchez-Garcia M."/>
            <person name="Camarero S."/>
            <person name="Miyauchi S."/>
            <person name="Serrano A."/>
            <person name="Linde D."/>
            <person name="Babiker R."/>
            <person name="Drula E."/>
            <person name="Ayuso-Fernandez I."/>
            <person name="Pacheco R."/>
            <person name="Padilla G."/>
            <person name="Ferreira P."/>
            <person name="Barriuso J."/>
            <person name="Kellner H."/>
            <person name="Castanera R."/>
            <person name="Alfaro M."/>
            <person name="Ramirez L."/>
            <person name="Pisabarro A.G."/>
            <person name="Kuo A."/>
            <person name="Tritt A."/>
            <person name="Lipzen A."/>
            <person name="He G."/>
            <person name="Yan M."/>
            <person name="Ng V."/>
            <person name="Cullen D."/>
            <person name="Martin F."/>
            <person name="Rosso M.-N."/>
            <person name="Henrissat B."/>
            <person name="Hibbett D."/>
            <person name="Martinez A.T."/>
            <person name="Grigoriev I.V."/>
        </authorList>
    </citation>
    <scope>NUCLEOTIDE SEQUENCE</scope>
    <source>
        <strain evidence="1">CBS 247.69</strain>
    </source>
</reference>
<keyword evidence="2" id="KW-1185">Reference proteome</keyword>
<evidence type="ECO:0000313" key="1">
    <source>
        <dbReference type="EMBL" id="KAF9455345.1"/>
    </source>
</evidence>
<protein>
    <submittedName>
        <fullName evidence="1">Uncharacterized protein</fullName>
    </submittedName>
</protein>
<dbReference type="Proteomes" id="UP000807353">
    <property type="component" value="Unassembled WGS sequence"/>
</dbReference>
<proteinExistence type="predicted"/>
<name>A0A9P5XTC4_9AGAR</name>
<dbReference type="EMBL" id="MU150748">
    <property type="protein sequence ID" value="KAF9455345.1"/>
    <property type="molecule type" value="Genomic_DNA"/>
</dbReference>
<evidence type="ECO:0000313" key="2">
    <source>
        <dbReference type="Proteomes" id="UP000807353"/>
    </source>
</evidence>
<gene>
    <name evidence="1" type="ORF">BDZ94DRAFT_1278361</name>
</gene>